<evidence type="ECO:0000256" key="6">
    <source>
        <dbReference type="ARBA" id="ARBA00022833"/>
    </source>
</evidence>
<evidence type="ECO:0000256" key="4">
    <source>
        <dbReference type="ARBA" id="ARBA00022741"/>
    </source>
</evidence>
<name>A0A5C1Q979_9SPIO</name>
<evidence type="ECO:0000256" key="3">
    <source>
        <dbReference type="ARBA" id="ARBA00022723"/>
    </source>
</evidence>
<dbReference type="RefSeq" id="WP_149566728.1">
    <property type="nucleotide sequence ID" value="NZ_CP035807.1"/>
</dbReference>
<keyword evidence="6" id="KW-0862">Zinc</keyword>
<comment type="similarity">
    <text evidence="1">Belongs to the SIMIBI class G3E GTPase family. HypB/HupM subfamily.</text>
</comment>
<evidence type="ECO:0000256" key="2">
    <source>
        <dbReference type="ARBA" id="ARBA00022596"/>
    </source>
</evidence>
<accession>A0A5C1Q979</accession>
<dbReference type="Gene3D" id="3.40.50.300">
    <property type="entry name" value="P-loop containing nucleotide triphosphate hydrolases"/>
    <property type="match status" value="1"/>
</dbReference>
<dbReference type="PANTHER" id="PTHR30134:SF2">
    <property type="entry name" value="HYDROGENASE MATURATION FACTOR HYPB"/>
    <property type="match status" value="1"/>
</dbReference>
<evidence type="ECO:0000256" key="7">
    <source>
        <dbReference type="ARBA" id="ARBA00023134"/>
    </source>
</evidence>
<dbReference type="KEGG" id="sper:EW093_01695"/>
<keyword evidence="5" id="KW-0378">Hydrolase</keyword>
<sequence length="221" mass="24340">MGELKVFTIKKNIHEDNLKVAELTREELRRKGTFLINIMSSPGSGKTTTLVSTIKILKDQFKIGVMEADVDSDVDAVAVQNAGAKAIQLHTGGLCHLDSTMTKQGLDELGVDGLDLVFLENIGNLICPAGYDTGAMKNVAILSVPEGDDKPLKYPKIFGKVDVLIVNKIDAIEHFDFDFDLLEKRVRKLNKDILIFPISAKTTEGVEDWANWIKKEIGGDK</sequence>
<dbReference type="PANTHER" id="PTHR30134">
    <property type="entry name" value="HYDROGENASE PROTEIN ASSEMBLY PROTEIN, NICKEL CHAPERONE"/>
    <property type="match status" value="1"/>
</dbReference>
<evidence type="ECO:0000313" key="9">
    <source>
        <dbReference type="EMBL" id="QEN03469.1"/>
    </source>
</evidence>
<evidence type="ECO:0000313" key="10">
    <source>
        <dbReference type="Proteomes" id="UP000323824"/>
    </source>
</evidence>
<reference evidence="9 10" key="1">
    <citation type="submission" date="2019-02" db="EMBL/GenBank/DDBJ databases">
        <authorList>
            <person name="Fomenkov A."/>
            <person name="Dubinina G."/>
            <person name="Grabovich M."/>
            <person name="Vincze T."/>
            <person name="Roberts R.J."/>
        </authorList>
    </citation>
    <scope>NUCLEOTIDE SEQUENCE [LARGE SCALE GENOMIC DNA]</scope>
    <source>
        <strain evidence="9 10">P</strain>
    </source>
</reference>
<dbReference type="EMBL" id="CP035807">
    <property type="protein sequence ID" value="QEN03469.1"/>
    <property type="molecule type" value="Genomic_DNA"/>
</dbReference>
<evidence type="ECO:0000256" key="5">
    <source>
        <dbReference type="ARBA" id="ARBA00022801"/>
    </source>
</evidence>
<dbReference type="GO" id="GO:0003924">
    <property type="term" value="F:GTPase activity"/>
    <property type="evidence" value="ECO:0007669"/>
    <property type="project" value="InterPro"/>
</dbReference>
<dbReference type="SUPFAM" id="SSF52540">
    <property type="entry name" value="P-loop containing nucleoside triphosphate hydrolases"/>
    <property type="match status" value="1"/>
</dbReference>
<keyword evidence="3" id="KW-0479">Metal-binding</keyword>
<evidence type="ECO:0000259" key="8">
    <source>
        <dbReference type="Pfam" id="PF02492"/>
    </source>
</evidence>
<keyword evidence="2" id="KW-0533">Nickel</keyword>
<dbReference type="AlphaFoldDB" id="A0A5C1Q979"/>
<dbReference type="NCBIfam" id="TIGR00073">
    <property type="entry name" value="hypB"/>
    <property type="match status" value="1"/>
</dbReference>
<dbReference type="InterPro" id="IPR003495">
    <property type="entry name" value="CobW/HypB/UreG_nucleotide-bd"/>
</dbReference>
<dbReference type="GO" id="GO:0008270">
    <property type="term" value="F:zinc ion binding"/>
    <property type="evidence" value="ECO:0007669"/>
    <property type="project" value="TreeGrafter"/>
</dbReference>
<keyword evidence="7" id="KW-0342">GTP-binding</keyword>
<feature type="domain" description="CobW/HypB/UreG nucleotide-binding" evidence="8">
    <location>
        <begin position="36"/>
        <end position="193"/>
    </location>
</feature>
<dbReference type="GO" id="GO:0005525">
    <property type="term" value="F:GTP binding"/>
    <property type="evidence" value="ECO:0007669"/>
    <property type="project" value="UniProtKB-KW"/>
</dbReference>
<organism evidence="9 10">
    <name type="scientific">Thiospirochaeta perfilievii</name>
    <dbReference type="NCBI Taxonomy" id="252967"/>
    <lineage>
        <taxon>Bacteria</taxon>
        <taxon>Pseudomonadati</taxon>
        <taxon>Spirochaetota</taxon>
        <taxon>Spirochaetia</taxon>
        <taxon>Spirochaetales</taxon>
        <taxon>Spirochaetaceae</taxon>
        <taxon>Thiospirochaeta</taxon>
    </lineage>
</organism>
<dbReference type="InterPro" id="IPR027417">
    <property type="entry name" value="P-loop_NTPase"/>
</dbReference>
<keyword evidence="4" id="KW-0547">Nucleotide-binding</keyword>
<dbReference type="PIRSF" id="PIRSF005624">
    <property type="entry name" value="Ni-bind_GTPase"/>
    <property type="match status" value="1"/>
</dbReference>
<dbReference type="Pfam" id="PF02492">
    <property type="entry name" value="cobW"/>
    <property type="match status" value="1"/>
</dbReference>
<keyword evidence="10" id="KW-1185">Reference proteome</keyword>
<gene>
    <name evidence="9" type="primary">hypB</name>
    <name evidence="9" type="ORF">EW093_01695</name>
</gene>
<dbReference type="OrthoDB" id="9802035at2"/>
<proteinExistence type="inferred from homology"/>
<dbReference type="Proteomes" id="UP000323824">
    <property type="component" value="Chromosome"/>
</dbReference>
<dbReference type="GO" id="GO:0051604">
    <property type="term" value="P:protein maturation"/>
    <property type="evidence" value="ECO:0007669"/>
    <property type="project" value="InterPro"/>
</dbReference>
<protein>
    <submittedName>
        <fullName evidence="9">Hydrogenase accessory protein HypB</fullName>
    </submittedName>
</protein>
<evidence type="ECO:0000256" key="1">
    <source>
        <dbReference type="ARBA" id="ARBA00006211"/>
    </source>
</evidence>
<reference evidence="9 10" key="2">
    <citation type="submission" date="2019-09" db="EMBL/GenBank/DDBJ databases">
        <title>Complete Genome Sequence and Methylome Analysis of free living Spirochaetas.</title>
        <authorList>
            <person name="Leshcheva N."/>
            <person name="Mikheeva N."/>
        </authorList>
    </citation>
    <scope>NUCLEOTIDE SEQUENCE [LARGE SCALE GENOMIC DNA]</scope>
    <source>
        <strain evidence="9 10">P</strain>
    </source>
</reference>
<dbReference type="GO" id="GO:0016151">
    <property type="term" value="F:nickel cation binding"/>
    <property type="evidence" value="ECO:0007669"/>
    <property type="project" value="InterPro"/>
</dbReference>
<dbReference type="InterPro" id="IPR004392">
    <property type="entry name" value="Hyd_mat_HypB"/>
</dbReference>